<dbReference type="OrthoDB" id="2415936at2759"/>
<comment type="caution">
    <text evidence="3">The sequence shown here is derived from an EMBL/GenBank/DDBJ whole genome shotgun (WGS) entry which is preliminary data.</text>
</comment>
<evidence type="ECO:0000259" key="2">
    <source>
        <dbReference type="PROSITE" id="PS50897"/>
    </source>
</evidence>
<dbReference type="InterPro" id="IPR050618">
    <property type="entry name" value="Ubq-SigPath_Reg"/>
</dbReference>
<feature type="compositionally biased region" description="Acidic residues" evidence="1">
    <location>
        <begin position="388"/>
        <end position="397"/>
    </location>
</feature>
<dbReference type="AlphaFoldDB" id="A0A9D4V9Y6"/>
<feature type="region of interest" description="Disordered" evidence="1">
    <location>
        <begin position="338"/>
        <end position="454"/>
    </location>
</feature>
<evidence type="ECO:0000313" key="4">
    <source>
        <dbReference type="Proteomes" id="UP000886520"/>
    </source>
</evidence>
<dbReference type="PROSITE" id="PS50897">
    <property type="entry name" value="CTLH"/>
    <property type="match status" value="2"/>
</dbReference>
<gene>
    <name evidence="3" type="ORF">GOP47_0001649</name>
</gene>
<proteinExistence type="predicted"/>
<evidence type="ECO:0000256" key="1">
    <source>
        <dbReference type="SAM" id="MobiDB-lite"/>
    </source>
</evidence>
<dbReference type="SMART" id="SM00668">
    <property type="entry name" value="CTLH"/>
    <property type="match status" value="2"/>
</dbReference>
<dbReference type="Proteomes" id="UP000886520">
    <property type="component" value="Chromosome 2"/>
</dbReference>
<keyword evidence="4" id="KW-1185">Reference proteome</keyword>
<name>A0A9D4V9Y6_ADICA</name>
<feature type="domain" description="CTLH" evidence="2">
    <location>
        <begin position="79"/>
        <end position="129"/>
    </location>
</feature>
<dbReference type="Pfam" id="PF10607">
    <property type="entry name" value="CTLH"/>
    <property type="match status" value="2"/>
</dbReference>
<dbReference type="InterPro" id="IPR024964">
    <property type="entry name" value="CTLH/CRA"/>
</dbReference>
<feature type="compositionally biased region" description="Basic residues" evidence="1">
    <location>
        <begin position="438"/>
        <end position="453"/>
    </location>
</feature>
<evidence type="ECO:0000313" key="3">
    <source>
        <dbReference type="EMBL" id="KAI5081906.1"/>
    </source>
</evidence>
<accession>A0A9D4V9Y6</accession>
<protein>
    <recommendedName>
        <fullName evidence="2">CTLH domain-containing protein</fullName>
    </recommendedName>
</protein>
<dbReference type="InterPro" id="IPR006595">
    <property type="entry name" value="CTLH_C"/>
</dbReference>
<dbReference type="PANTHER" id="PTHR12864">
    <property type="entry name" value="RAN BINDING PROTEIN 9-RELATED"/>
    <property type="match status" value="1"/>
</dbReference>
<reference evidence="3" key="1">
    <citation type="submission" date="2021-01" db="EMBL/GenBank/DDBJ databases">
        <title>Adiantum capillus-veneris genome.</title>
        <authorList>
            <person name="Fang Y."/>
            <person name="Liao Q."/>
        </authorList>
    </citation>
    <scope>NUCLEOTIDE SEQUENCE</scope>
    <source>
        <strain evidence="3">H3</strain>
        <tissue evidence="3">Leaf</tissue>
    </source>
</reference>
<organism evidence="3 4">
    <name type="scientific">Adiantum capillus-veneris</name>
    <name type="common">Maidenhair fern</name>
    <dbReference type="NCBI Taxonomy" id="13818"/>
    <lineage>
        <taxon>Eukaryota</taxon>
        <taxon>Viridiplantae</taxon>
        <taxon>Streptophyta</taxon>
        <taxon>Embryophyta</taxon>
        <taxon>Tracheophyta</taxon>
        <taxon>Polypodiopsida</taxon>
        <taxon>Polypodiidae</taxon>
        <taxon>Polypodiales</taxon>
        <taxon>Pteridineae</taxon>
        <taxon>Pteridaceae</taxon>
        <taxon>Vittarioideae</taxon>
        <taxon>Adiantum</taxon>
    </lineage>
</organism>
<feature type="compositionally biased region" description="Basic and acidic residues" evidence="1">
    <location>
        <begin position="341"/>
        <end position="359"/>
    </location>
</feature>
<feature type="compositionally biased region" description="Basic and acidic residues" evidence="1">
    <location>
        <begin position="378"/>
        <end position="387"/>
    </location>
</feature>
<feature type="domain" description="CTLH" evidence="2">
    <location>
        <begin position="499"/>
        <end position="556"/>
    </location>
</feature>
<sequence length="747" mass="82501">MRGCQELTCDRYIVDIDKRFLALTPSLLRADMDESIFEKVPVNWNALDALVLDYAEAEQLLLESDKSLNGFVLRSTISHIRGLIEHGFVSEALELLKRHAPLVLQDQRLLFRLHKQKFIELLRTGGRQAQDEAIQCSRTVLGPCALTAYPEAYEEFKRLLLVLIYSKDDTGSPVVQEWSESNRIELAATVASVLRAHLRAYDPLFSLSLRYLLSTHNSYCSRQGATSPIAELSSALLDKEKDPPATPHDCLLEAPQFDESDVQALAHAVDVSRQGAVDSLRYAGGDLNLALKNELSRVRLDTGLLDDLVHDYCVYRGLIDVTTTSVSSTCSEIINAVPDQAEEHGSSIKDEREDTKACTDSDVSEDQKNSVAALHGGFGDEHKRLERDGEDAAMEDQGDSRSEHSIGGGEPARADSCTASESICSTSGCKGEEQKQSSSRRKFQPSYPRKRWVGRSPFSQNVNQKFKKERHFSSFANGHIAANQSVLNLTNDEGADVDKFGLALEIREMACEGMVPEVIQKVNRLNSQFFEYNPHLLFQLKQVEFLKLVESGNYAEALSIARCDMGPIAAKHSDLLKSLKETVLALARPQGEQLIKPVSPFILGATLQVALSASLGISEPALMKIMKVTLHMHTEWFKVQMCADPFAEMLNIHMLKDTDSVSVGSLCHSNLPETSTLSSKLGPSNISTLSSDGNMRQQAESSREGALFGDNAILTVMEWMAVSRGDAIQLLAQYDGSVETVLEHLLP</sequence>
<dbReference type="EMBL" id="JABFUD020000003">
    <property type="protein sequence ID" value="KAI5081906.1"/>
    <property type="molecule type" value="Genomic_DNA"/>
</dbReference>
<feature type="compositionally biased region" description="Polar residues" evidence="1">
    <location>
        <begin position="417"/>
        <end position="428"/>
    </location>
</feature>